<reference evidence="1 2" key="1">
    <citation type="submission" date="2013-12" db="EMBL/GenBank/DDBJ databases">
        <title>Draft genome of the parsitic nematode Ancylostoma duodenale.</title>
        <authorList>
            <person name="Mitreva M."/>
        </authorList>
    </citation>
    <scope>NUCLEOTIDE SEQUENCE [LARGE SCALE GENOMIC DNA]</scope>
    <source>
        <strain evidence="1 2">Zhejiang</strain>
    </source>
</reference>
<dbReference type="OrthoDB" id="5861541at2759"/>
<protein>
    <recommendedName>
        <fullName evidence="3">Glucuronosyltransferase</fullName>
    </recommendedName>
</protein>
<name>A0A0C2FS90_9BILA</name>
<sequence length="155" mass="17743">MGCKQILNVMLLQYYVCASNILIWNPLIAHSHVKFLGNIADVLTTDGHSVVCCSASIIKGQSLWQSPSCTGVCFKWNDYDVMYEQTLKYCKVLLEDVEMLKMLNESKFELAYVESFDTCAPGIFQVRFSDFCIWKFATTIARIARLLSRNILQYL</sequence>
<evidence type="ECO:0008006" key="3">
    <source>
        <dbReference type="Google" id="ProtNLM"/>
    </source>
</evidence>
<accession>A0A0C2FS90</accession>
<dbReference type="EMBL" id="KN746697">
    <property type="protein sequence ID" value="KIH51425.1"/>
    <property type="molecule type" value="Genomic_DNA"/>
</dbReference>
<dbReference type="Proteomes" id="UP000054047">
    <property type="component" value="Unassembled WGS sequence"/>
</dbReference>
<evidence type="ECO:0000313" key="1">
    <source>
        <dbReference type="EMBL" id="KIH51425.1"/>
    </source>
</evidence>
<dbReference type="SUPFAM" id="SSF53756">
    <property type="entry name" value="UDP-Glycosyltransferase/glycogen phosphorylase"/>
    <property type="match status" value="1"/>
</dbReference>
<proteinExistence type="predicted"/>
<evidence type="ECO:0000313" key="2">
    <source>
        <dbReference type="Proteomes" id="UP000054047"/>
    </source>
</evidence>
<gene>
    <name evidence="1" type="ORF">ANCDUO_18490</name>
</gene>
<dbReference type="AlphaFoldDB" id="A0A0C2FS90"/>
<keyword evidence="2" id="KW-1185">Reference proteome</keyword>
<organism evidence="1 2">
    <name type="scientific">Ancylostoma duodenale</name>
    <dbReference type="NCBI Taxonomy" id="51022"/>
    <lineage>
        <taxon>Eukaryota</taxon>
        <taxon>Metazoa</taxon>
        <taxon>Ecdysozoa</taxon>
        <taxon>Nematoda</taxon>
        <taxon>Chromadorea</taxon>
        <taxon>Rhabditida</taxon>
        <taxon>Rhabditina</taxon>
        <taxon>Rhabditomorpha</taxon>
        <taxon>Strongyloidea</taxon>
        <taxon>Ancylostomatidae</taxon>
        <taxon>Ancylostomatinae</taxon>
        <taxon>Ancylostoma</taxon>
    </lineage>
</organism>